<dbReference type="EMBL" id="CAIIXF020000009">
    <property type="protein sequence ID" value="CAH1793396.1"/>
    <property type="molecule type" value="Genomic_DNA"/>
</dbReference>
<dbReference type="InterPro" id="IPR016187">
    <property type="entry name" value="CTDL_fold"/>
</dbReference>
<proteinExistence type="predicted"/>
<dbReference type="PROSITE" id="PS50041">
    <property type="entry name" value="C_TYPE_LECTIN_2"/>
    <property type="match status" value="1"/>
</dbReference>
<dbReference type="AlphaFoldDB" id="A0A8J1UPY3"/>
<accession>A0A8J1UPY3</accession>
<dbReference type="OrthoDB" id="6051775at2759"/>
<comment type="caution">
    <text evidence="1">The sequence shown here is derived from an EMBL/GenBank/DDBJ whole genome shotgun (WGS) entry which is preliminary data.</text>
</comment>
<dbReference type="InterPro" id="IPR018378">
    <property type="entry name" value="C-type_lectin_CS"/>
</dbReference>
<dbReference type="PANTHER" id="PTHR22803">
    <property type="entry name" value="MANNOSE, PHOSPHOLIPASE, LECTIN RECEPTOR RELATED"/>
    <property type="match status" value="1"/>
</dbReference>
<sequence length="171" mass="19809">MAARSVPVSLLLLVVAVNQCLASYARECCESPIRCPSGFEKNNKLNSCYFFENTKKVTWYEANAICQSKGAHLLAIETQEEMNFLKTKRRIGYWTGGNMLSNNVYKWQQGGCFYQSPLKYTHWSTRGNPPQPDNHRGREKCIMVWEQFYGWADFECTYLLNFVCEINLKSD</sequence>
<dbReference type="PROSITE" id="PS00615">
    <property type="entry name" value="C_TYPE_LECTIN_1"/>
    <property type="match status" value="1"/>
</dbReference>
<dbReference type="InterPro" id="IPR001304">
    <property type="entry name" value="C-type_lectin-like"/>
</dbReference>
<reference evidence="1" key="1">
    <citation type="submission" date="2022-03" db="EMBL/GenBank/DDBJ databases">
        <authorList>
            <person name="Martin C."/>
        </authorList>
    </citation>
    <scope>NUCLEOTIDE SEQUENCE</scope>
</reference>
<dbReference type="SUPFAM" id="SSF56436">
    <property type="entry name" value="C-type lectin-like"/>
    <property type="match status" value="1"/>
</dbReference>
<keyword evidence="2" id="KW-1185">Reference proteome</keyword>
<protein>
    <submittedName>
        <fullName evidence="1">Uncharacterized protein</fullName>
    </submittedName>
</protein>
<dbReference type="Gene3D" id="3.10.100.10">
    <property type="entry name" value="Mannose-Binding Protein A, subunit A"/>
    <property type="match status" value="1"/>
</dbReference>
<gene>
    <name evidence="1" type="ORF">OFUS_LOCUS18251</name>
</gene>
<dbReference type="InterPro" id="IPR016186">
    <property type="entry name" value="C-type_lectin-like/link_sf"/>
</dbReference>
<evidence type="ECO:0000313" key="1">
    <source>
        <dbReference type="EMBL" id="CAH1793396.1"/>
    </source>
</evidence>
<dbReference type="CDD" id="cd00037">
    <property type="entry name" value="CLECT"/>
    <property type="match status" value="1"/>
</dbReference>
<dbReference type="InterPro" id="IPR050111">
    <property type="entry name" value="C-type_lectin/snaclec_domain"/>
</dbReference>
<dbReference type="SMART" id="SM00034">
    <property type="entry name" value="CLECT"/>
    <property type="match status" value="1"/>
</dbReference>
<organism evidence="1 2">
    <name type="scientific">Owenia fusiformis</name>
    <name type="common">Polychaete worm</name>
    <dbReference type="NCBI Taxonomy" id="6347"/>
    <lineage>
        <taxon>Eukaryota</taxon>
        <taxon>Metazoa</taxon>
        <taxon>Spiralia</taxon>
        <taxon>Lophotrochozoa</taxon>
        <taxon>Annelida</taxon>
        <taxon>Polychaeta</taxon>
        <taxon>Sedentaria</taxon>
        <taxon>Canalipalpata</taxon>
        <taxon>Sabellida</taxon>
        <taxon>Oweniida</taxon>
        <taxon>Oweniidae</taxon>
        <taxon>Owenia</taxon>
    </lineage>
</organism>
<dbReference type="Proteomes" id="UP000749559">
    <property type="component" value="Unassembled WGS sequence"/>
</dbReference>
<dbReference type="Pfam" id="PF00059">
    <property type="entry name" value="Lectin_C"/>
    <property type="match status" value="1"/>
</dbReference>
<evidence type="ECO:0000313" key="2">
    <source>
        <dbReference type="Proteomes" id="UP000749559"/>
    </source>
</evidence>
<name>A0A8J1UPY3_OWEFU</name>